<dbReference type="PANTHER" id="PTHR24220">
    <property type="entry name" value="IMPORT ATP-BINDING PROTEIN"/>
    <property type="match status" value="1"/>
</dbReference>
<accession>A0A517MFV8</accession>
<keyword evidence="2" id="KW-0547">Nucleotide-binding</keyword>
<keyword evidence="6" id="KW-0378">Hydrolase</keyword>
<keyword evidence="1" id="KW-0813">Transport</keyword>
<proteinExistence type="inferred from homology"/>
<keyword evidence="3 6" id="KW-0067">ATP-binding</keyword>
<evidence type="ECO:0000256" key="2">
    <source>
        <dbReference type="ARBA" id="ARBA00022741"/>
    </source>
</evidence>
<dbReference type="RefSeq" id="WP_145351872.1">
    <property type="nucleotide sequence ID" value="NZ_CP036262.1"/>
</dbReference>
<dbReference type="AlphaFoldDB" id="A0A517MFV8"/>
<feature type="domain" description="ABC transporter" evidence="5">
    <location>
        <begin position="2"/>
        <end position="219"/>
    </location>
</feature>
<organism evidence="6 7">
    <name type="scientific">Roseimaritima multifibrata</name>
    <dbReference type="NCBI Taxonomy" id="1930274"/>
    <lineage>
        <taxon>Bacteria</taxon>
        <taxon>Pseudomonadati</taxon>
        <taxon>Planctomycetota</taxon>
        <taxon>Planctomycetia</taxon>
        <taxon>Pirellulales</taxon>
        <taxon>Pirellulaceae</taxon>
        <taxon>Roseimaritima</taxon>
    </lineage>
</organism>
<dbReference type="GO" id="GO:0005524">
    <property type="term" value="F:ATP binding"/>
    <property type="evidence" value="ECO:0007669"/>
    <property type="project" value="UniProtKB-KW"/>
</dbReference>
<dbReference type="Gene3D" id="3.40.50.300">
    <property type="entry name" value="P-loop containing nucleotide triphosphate hydrolases"/>
    <property type="match status" value="1"/>
</dbReference>
<dbReference type="KEGG" id="rml:FF011L_25470"/>
<dbReference type="InterPro" id="IPR027417">
    <property type="entry name" value="P-loop_NTPase"/>
</dbReference>
<evidence type="ECO:0000256" key="3">
    <source>
        <dbReference type="ARBA" id="ARBA00022840"/>
    </source>
</evidence>
<keyword evidence="7" id="KW-1185">Reference proteome</keyword>
<dbReference type="Proteomes" id="UP000320672">
    <property type="component" value="Chromosome"/>
</dbReference>
<dbReference type="GO" id="GO:0098796">
    <property type="term" value="C:membrane protein complex"/>
    <property type="evidence" value="ECO:0007669"/>
    <property type="project" value="UniProtKB-ARBA"/>
</dbReference>
<name>A0A517MFV8_9BACT</name>
<dbReference type="InterPro" id="IPR017911">
    <property type="entry name" value="MacB-like_ATP-bd"/>
</dbReference>
<evidence type="ECO:0000313" key="7">
    <source>
        <dbReference type="Proteomes" id="UP000320672"/>
    </source>
</evidence>
<dbReference type="PROSITE" id="PS50893">
    <property type="entry name" value="ABC_TRANSPORTER_2"/>
    <property type="match status" value="1"/>
</dbReference>
<dbReference type="GO" id="GO:0022857">
    <property type="term" value="F:transmembrane transporter activity"/>
    <property type="evidence" value="ECO:0007669"/>
    <property type="project" value="TreeGrafter"/>
</dbReference>
<dbReference type="Pfam" id="PF00005">
    <property type="entry name" value="ABC_tran"/>
    <property type="match status" value="1"/>
</dbReference>
<reference evidence="6 7" key="1">
    <citation type="submission" date="2019-02" db="EMBL/GenBank/DDBJ databases">
        <title>Deep-cultivation of Planctomycetes and their phenomic and genomic characterization uncovers novel biology.</title>
        <authorList>
            <person name="Wiegand S."/>
            <person name="Jogler M."/>
            <person name="Boedeker C."/>
            <person name="Pinto D."/>
            <person name="Vollmers J."/>
            <person name="Rivas-Marin E."/>
            <person name="Kohn T."/>
            <person name="Peeters S.H."/>
            <person name="Heuer A."/>
            <person name="Rast P."/>
            <person name="Oberbeckmann S."/>
            <person name="Bunk B."/>
            <person name="Jeske O."/>
            <person name="Meyerdierks A."/>
            <person name="Storesund J.E."/>
            <person name="Kallscheuer N."/>
            <person name="Luecker S."/>
            <person name="Lage O.M."/>
            <person name="Pohl T."/>
            <person name="Merkel B.J."/>
            <person name="Hornburger P."/>
            <person name="Mueller R.-W."/>
            <person name="Bruemmer F."/>
            <person name="Labrenz M."/>
            <person name="Spormann A.M."/>
            <person name="Op den Camp H."/>
            <person name="Overmann J."/>
            <person name="Amann R."/>
            <person name="Jetten M.S.M."/>
            <person name="Mascher T."/>
            <person name="Medema M.H."/>
            <person name="Devos D.P."/>
            <person name="Kaster A.-K."/>
            <person name="Ovreas L."/>
            <person name="Rohde M."/>
            <person name="Galperin M.Y."/>
            <person name="Jogler C."/>
        </authorList>
    </citation>
    <scope>NUCLEOTIDE SEQUENCE [LARGE SCALE GENOMIC DNA]</scope>
    <source>
        <strain evidence="6 7">FF011L</strain>
    </source>
</reference>
<evidence type="ECO:0000256" key="4">
    <source>
        <dbReference type="ARBA" id="ARBA00038388"/>
    </source>
</evidence>
<dbReference type="FunFam" id="3.40.50.300:FF:000032">
    <property type="entry name" value="Export ABC transporter ATP-binding protein"/>
    <property type="match status" value="1"/>
</dbReference>
<protein>
    <submittedName>
        <fullName evidence="6">Lipoprotein-releasing system ATP-binding protein LolD</fullName>
        <ecNumber evidence="6">3.6.3.-</ecNumber>
    </submittedName>
</protein>
<comment type="similarity">
    <text evidence="4">Belongs to the ABC transporter superfamily. Macrolide exporter (TC 3.A.1.122) family.</text>
</comment>
<evidence type="ECO:0000259" key="5">
    <source>
        <dbReference type="PROSITE" id="PS50893"/>
    </source>
</evidence>
<keyword evidence="6" id="KW-0449">Lipoprotein</keyword>
<dbReference type="SUPFAM" id="SSF52540">
    <property type="entry name" value="P-loop containing nucleoside triphosphate hydrolases"/>
    <property type="match status" value="1"/>
</dbReference>
<dbReference type="InterPro" id="IPR003593">
    <property type="entry name" value="AAA+_ATPase"/>
</dbReference>
<evidence type="ECO:0000313" key="6">
    <source>
        <dbReference type="EMBL" id="QDS93774.1"/>
    </source>
</evidence>
<dbReference type="OrthoDB" id="273392at2"/>
<dbReference type="GO" id="GO:0005886">
    <property type="term" value="C:plasma membrane"/>
    <property type="evidence" value="ECO:0007669"/>
    <property type="project" value="TreeGrafter"/>
</dbReference>
<dbReference type="EC" id="3.6.3.-" evidence="6"/>
<dbReference type="CDD" id="cd03255">
    <property type="entry name" value="ABC_MJ0796_LolCDE_FtsE"/>
    <property type="match status" value="1"/>
</dbReference>
<dbReference type="InterPro" id="IPR003439">
    <property type="entry name" value="ABC_transporter-like_ATP-bd"/>
</dbReference>
<dbReference type="GO" id="GO:0016887">
    <property type="term" value="F:ATP hydrolysis activity"/>
    <property type="evidence" value="ECO:0007669"/>
    <property type="project" value="InterPro"/>
</dbReference>
<dbReference type="InterPro" id="IPR015854">
    <property type="entry name" value="ABC_transpr_LolD-like"/>
</dbReference>
<evidence type="ECO:0000256" key="1">
    <source>
        <dbReference type="ARBA" id="ARBA00022448"/>
    </source>
</evidence>
<dbReference type="SMART" id="SM00382">
    <property type="entry name" value="AAA"/>
    <property type="match status" value="1"/>
</dbReference>
<sequence length="220" mass="23682">MLSAKNIFKSYPTPAEPLEVLRDVSLELDAGERLAIVGPSGAGKSTLLQILGTLDAPTSGTVQINQTDPFQLSETELAHFRNRQIGFIFQDHHLLPQLTVLENVLIPALAIGRPSEETIQHATDLLERVGLASRSTHLPGELSGGEKERVAVARALLNRPTLILADEPTGNLDSHTAQAITDLLLKLQAEENAILVTVTHSKDLAAAMGQQKTLLDGRLS</sequence>
<dbReference type="EMBL" id="CP036262">
    <property type="protein sequence ID" value="QDS93774.1"/>
    <property type="molecule type" value="Genomic_DNA"/>
</dbReference>
<gene>
    <name evidence="6" type="primary">lolD_4</name>
    <name evidence="6" type="ORF">FF011L_25470</name>
</gene>
<dbReference type="PANTHER" id="PTHR24220:SF689">
    <property type="entry name" value="LIPOPROTEIN-RELEASING SYSTEM ATP-BINDING PROTEIN LOLD"/>
    <property type="match status" value="1"/>
</dbReference>